<dbReference type="InParanoid" id="A0A2G5ETR7"/>
<protein>
    <submittedName>
        <fullName evidence="2">Uncharacterized protein</fullName>
    </submittedName>
</protein>
<dbReference type="OrthoDB" id="445301at2759"/>
<dbReference type="AlphaFoldDB" id="A0A2G5ETR7"/>
<gene>
    <name evidence="2" type="ORF">AQUCO_00400168v1</name>
</gene>
<dbReference type="STRING" id="218851.A0A2G5ETR7"/>
<evidence type="ECO:0000256" key="1">
    <source>
        <dbReference type="SAM" id="SignalP"/>
    </source>
</evidence>
<sequence>MVVKFYLLLNSIWLKIFGEALELVLQLLNPQWKSVFSAGDYIERRSTLHVQCVLKNTGSHGGFLEYLR</sequence>
<evidence type="ECO:0000313" key="2">
    <source>
        <dbReference type="EMBL" id="PIA59120.1"/>
    </source>
</evidence>
<keyword evidence="3" id="KW-1185">Reference proteome</keyword>
<dbReference type="EMBL" id="KZ305021">
    <property type="protein sequence ID" value="PIA59120.1"/>
    <property type="molecule type" value="Genomic_DNA"/>
</dbReference>
<evidence type="ECO:0000313" key="3">
    <source>
        <dbReference type="Proteomes" id="UP000230069"/>
    </source>
</evidence>
<dbReference type="Proteomes" id="UP000230069">
    <property type="component" value="Unassembled WGS sequence"/>
</dbReference>
<accession>A0A2G5ETR7</accession>
<reference evidence="2 3" key="1">
    <citation type="submission" date="2017-09" db="EMBL/GenBank/DDBJ databases">
        <title>WGS assembly of Aquilegia coerulea Goldsmith.</title>
        <authorList>
            <person name="Hodges S."/>
            <person name="Kramer E."/>
            <person name="Nordborg M."/>
            <person name="Tomkins J."/>
            <person name="Borevitz J."/>
            <person name="Derieg N."/>
            <person name="Yan J."/>
            <person name="Mihaltcheva S."/>
            <person name="Hayes R.D."/>
            <person name="Rokhsar D."/>
        </authorList>
    </citation>
    <scope>NUCLEOTIDE SEQUENCE [LARGE SCALE GENOMIC DNA]</scope>
    <source>
        <strain evidence="3">cv. Goldsmith</strain>
    </source>
</reference>
<name>A0A2G5ETR7_AQUCA</name>
<organism evidence="2 3">
    <name type="scientific">Aquilegia coerulea</name>
    <name type="common">Rocky mountain columbine</name>
    <dbReference type="NCBI Taxonomy" id="218851"/>
    <lineage>
        <taxon>Eukaryota</taxon>
        <taxon>Viridiplantae</taxon>
        <taxon>Streptophyta</taxon>
        <taxon>Embryophyta</taxon>
        <taxon>Tracheophyta</taxon>
        <taxon>Spermatophyta</taxon>
        <taxon>Magnoliopsida</taxon>
        <taxon>Ranunculales</taxon>
        <taxon>Ranunculaceae</taxon>
        <taxon>Thalictroideae</taxon>
        <taxon>Aquilegia</taxon>
    </lineage>
</organism>
<feature type="signal peptide" evidence="1">
    <location>
        <begin position="1"/>
        <end position="18"/>
    </location>
</feature>
<proteinExistence type="predicted"/>
<feature type="chain" id="PRO_5013693701" evidence="1">
    <location>
        <begin position="19"/>
        <end position="68"/>
    </location>
</feature>
<keyword evidence="1" id="KW-0732">Signal</keyword>